<protein>
    <submittedName>
        <fullName evidence="1">Uncharacterized protein</fullName>
    </submittedName>
</protein>
<evidence type="ECO:0000313" key="2">
    <source>
        <dbReference type="Proteomes" id="UP001601627"/>
    </source>
</evidence>
<gene>
    <name evidence="1" type="ORF">ACFVZC_01635</name>
</gene>
<evidence type="ECO:0000313" key="1">
    <source>
        <dbReference type="EMBL" id="MFF1272125.1"/>
    </source>
</evidence>
<dbReference type="EMBL" id="JBHVZQ010000001">
    <property type="protein sequence ID" value="MFF1272125.1"/>
    <property type="molecule type" value="Genomic_DNA"/>
</dbReference>
<name>A0ABW6PYW3_9ACTN</name>
<organism evidence="1 2">
    <name type="scientific">Streptomyces marokkonensis</name>
    <dbReference type="NCBI Taxonomy" id="324855"/>
    <lineage>
        <taxon>Bacteria</taxon>
        <taxon>Bacillati</taxon>
        <taxon>Actinomycetota</taxon>
        <taxon>Actinomycetes</taxon>
        <taxon>Kitasatosporales</taxon>
        <taxon>Streptomycetaceae</taxon>
        <taxon>Streptomyces</taxon>
    </lineage>
</organism>
<keyword evidence="2" id="KW-1185">Reference proteome</keyword>
<accession>A0ABW6PYW3</accession>
<proteinExistence type="predicted"/>
<comment type="caution">
    <text evidence="1">The sequence shown here is derived from an EMBL/GenBank/DDBJ whole genome shotgun (WGS) entry which is preliminary data.</text>
</comment>
<dbReference type="RefSeq" id="WP_388232435.1">
    <property type="nucleotide sequence ID" value="NZ_JBHVZQ010000001.1"/>
</dbReference>
<dbReference type="Proteomes" id="UP001601627">
    <property type="component" value="Unassembled WGS sequence"/>
</dbReference>
<sequence>MSDTPAGHGPTEEIPFEEIPPLLLRMIPESAGPIAEMFHRPAEAAVLTEDAAVMLYELLAGCFTTPVLMPQLRSESPDTELLTRCWDFVERIVDHSTEHVGGAVYFEVLDQLLLDSGLVEAAWPYMKERTRARTLLMLDEADVRLPGINRR</sequence>
<reference evidence="1 2" key="1">
    <citation type="submission" date="2024-09" db="EMBL/GenBank/DDBJ databases">
        <title>The Natural Products Discovery Center: Release of the First 8490 Sequenced Strains for Exploring Actinobacteria Biosynthetic Diversity.</title>
        <authorList>
            <person name="Kalkreuter E."/>
            <person name="Kautsar S.A."/>
            <person name="Yang D."/>
            <person name="Bader C.D."/>
            <person name="Teijaro C.N."/>
            <person name="Fluegel L."/>
            <person name="Davis C.M."/>
            <person name="Simpson J.R."/>
            <person name="Lauterbach L."/>
            <person name="Steele A.D."/>
            <person name="Gui C."/>
            <person name="Meng S."/>
            <person name="Li G."/>
            <person name="Viehrig K."/>
            <person name="Ye F."/>
            <person name="Su P."/>
            <person name="Kiefer A.F."/>
            <person name="Nichols A."/>
            <person name="Cepeda A.J."/>
            <person name="Yan W."/>
            <person name="Fan B."/>
            <person name="Jiang Y."/>
            <person name="Adhikari A."/>
            <person name="Zheng C.-J."/>
            <person name="Schuster L."/>
            <person name="Cowan T.M."/>
            <person name="Smanski M.J."/>
            <person name="Chevrette M.G."/>
            <person name="De Carvalho L.P.S."/>
            <person name="Shen B."/>
        </authorList>
    </citation>
    <scope>NUCLEOTIDE SEQUENCE [LARGE SCALE GENOMIC DNA]</scope>
    <source>
        <strain evidence="1 2">NPDC058328</strain>
    </source>
</reference>